<feature type="repeat" description="TPR" evidence="2">
    <location>
        <begin position="208"/>
        <end position="241"/>
    </location>
</feature>
<dbReference type="PANTHER" id="PTHR12788:SF10">
    <property type="entry name" value="PROTEIN-TYROSINE SULFOTRANSFERASE"/>
    <property type="match status" value="1"/>
</dbReference>
<dbReference type="Pfam" id="PF13469">
    <property type="entry name" value="Sulfotransfer_3"/>
    <property type="match status" value="1"/>
</dbReference>
<dbReference type="InterPro" id="IPR011990">
    <property type="entry name" value="TPR-like_helical_dom_sf"/>
</dbReference>
<dbReference type="SUPFAM" id="SSF52540">
    <property type="entry name" value="P-loop containing nucleoside triphosphate hydrolases"/>
    <property type="match status" value="1"/>
</dbReference>
<keyword evidence="4" id="KW-1185">Reference proteome</keyword>
<dbReference type="OrthoDB" id="9766687at2"/>
<accession>A0A1B4XGG0</accession>
<keyword evidence="1 3" id="KW-0808">Transferase</keyword>
<dbReference type="InterPro" id="IPR027417">
    <property type="entry name" value="P-loop_NTPase"/>
</dbReference>
<dbReference type="AlphaFoldDB" id="A0A1B4XGG0"/>
<dbReference type="PROSITE" id="PS50005">
    <property type="entry name" value="TPR"/>
    <property type="match status" value="2"/>
</dbReference>
<dbReference type="RefSeq" id="WP_096360690.1">
    <property type="nucleotide sequence ID" value="NZ_AP014879.1"/>
</dbReference>
<dbReference type="Pfam" id="PF13432">
    <property type="entry name" value="TPR_16"/>
    <property type="match status" value="3"/>
</dbReference>
<protein>
    <submittedName>
        <fullName evidence="3">Sulfotransferase</fullName>
    </submittedName>
</protein>
<name>A0A1B4XGG0_9GAMM</name>
<feature type="repeat" description="TPR" evidence="2">
    <location>
        <begin position="38"/>
        <end position="71"/>
    </location>
</feature>
<gene>
    <name evidence="3" type="ORF">SCL_1580</name>
</gene>
<evidence type="ECO:0000256" key="1">
    <source>
        <dbReference type="ARBA" id="ARBA00022679"/>
    </source>
</evidence>
<dbReference type="KEGG" id="slim:SCL_1580"/>
<sequence>MSNLPKLLARGGALVRQGDIAGARAEFERAARDHTRNAEPWISLAAVHGMQGNYAEALRCARKAVELAPHSLQAWVNLGNAAQHTGELTQAAEAFQRARGLPGCPADIVLQLGLTLAQLGRWMEAEKPLREYLVHHPGHREATLRLARILTIKGETAAAAAMTEEYCRRHSGDTRALLQLGAIYLDQGRLQDAWRLCDQAMRESAGAAEALLFKGTLLTFEGRHAAAREVYEQLARLQPDNPQTLIMLSLACYQSADPDAGLAYARTALKANPRTIDDLTSLGNIFMMTDPAESRRLMEKALTLAPDDPRALVLRGQVLEFEGDKQGAWSSAFAAIERGSVSTEAVVVAANVAPSVGRTEEAIGLLEQVVARAGISATNQRALHFALANLCDKAKQYDRAFDHAVIANRLKNVPQNIHHGHLAQINSHMQVYAATAIASLPRSTVRSELPVFIVGMPRSGTSLVEQILSCHSKVHARGETTDIEKLADQIPYYPDGVRNLAPEKLNVMAGAYVQRLHDMAPSATRVTDKLPGNYMYLGIISQLFPGARVLHCKRDPRDICLSNYFIDFGAGLGFTYDLEALAYTYKAYQELMEHWKAMLPIPILDVQYEELVEEPRSHVEAILKFCGLEWEDACLDFHQSKRQVMTASYDQVRRPLYKSSKARWKNYARQLEPVSRILGLKDDA</sequence>
<dbReference type="PANTHER" id="PTHR12788">
    <property type="entry name" value="PROTEIN-TYROSINE SULFOTRANSFERASE 2"/>
    <property type="match status" value="1"/>
</dbReference>
<dbReference type="Gene3D" id="1.25.40.10">
    <property type="entry name" value="Tetratricopeptide repeat domain"/>
    <property type="match status" value="3"/>
</dbReference>
<keyword evidence="2" id="KW-0802">TPR repeat</keyword>
<dbReference type="GO" id="GO:0008476">
    <property type="term" value="F:protein-tyrosine sulfotransferase activity"/>
    <property type="evidence" value="ECO:0007669"/>
    <property type="project" value="InterPro"/>
</dbReference>
<evidence type="ECO:0000313" key="3">
    <source>
        <dbReference type="EMBL" id="BAV33885.1"/>
    </source>
</evidence>
<reference evidence="3 4" key="1">
    <citation type="submission" date="2015-05" db="EMBL/GenBank/DDBJ databases">
        <title>Complete genome sequence of a sulfur-oxidizing gammaproteobacterium strain HA5.</title>
        <authorList>
            <person name="Miura A."/>
            <person name="Kojima H."/>
            <person name="Fukui M."/>
        </authorList>
    </citation>
    <scope>NUCLEOTIDE SEQUENCE [LARGE SCALE GENOMIC DNA]</scope>
    <source>
        <strain evidence="3 4">HA5</strain>
    </source>
</reference>
<dbReference type="SUPFAM" id="SSF48452">
    <property type="entry name" value="TPR-like"/>
    <property type="match status" value="2"/>
</dbReference>
<dbReference type="SMART" id="SM00028">
    <property type="entry name" value="TPR"/>
    <property type="match status" value="7"/>
</dbReference>
<dbReference type="Proteomes" id="UP000243180">
    <property type="component" value="Chromosome"/>
</dbReference>
<dbReference type="Gene3D" id="3.40.50.300">
    <property type="entry name" value="P-loop containing nucleotide triphosphate hydrolases"/>
    <property type="match status" value="1"/>
</dbReference>
<evidence type="ECO:0000256" key="2">
    <source>
        <dbReference type="PROSITE-ProRule" id="PRU00339"/>
    </source>
</evidence>
<organism evidence="3 4">
    <name type="scientific">Sulfuricaulis limicola</name>
    <dbReference type="NCBI Taxonomy" id="1620215"/>
    <lineage>
        <taxon>Bacteria</taxon>
        <taxon>Pseudomonadati</taxon>
        <taxon>Pseudomonadota</taxon>
        <taxon>Gammaproteobacteria</taxon>
        <taxon>Acidiferrobacterales</taxon>
        <taxon>Acidiferrobacteraceae</taxon>
        <taxon>Sulfuricaulis</taxon>
    </lineage>
</organism>
<evidence type="ECO:0000313" key="4">
    <source>
        <dbReference type="Proteomes" id="UP000243180"/>
    </source>
</evidence>
<dbReference type="EMBL" id="AP014879">
    <property type="protein sequence ID" value="BAV33885.1"/>
    <property type="molecule type" value="Genomic_DNA"/>
</dbReference>
<proteinExistence type="predicted"/>
<dbReference type="InterPro" id="IPR019734">
    <property type="entry name" value="TPR_rpt"/>
</dbReference>
<dbReference type="InParanoid" id="A0A1B4XGG0"/>
<dbReference type="InterPro" id="IPR026634">
    <property type="entry name" value="TPST-like"/>
</dbReference>